<feature type="transmembrane region" description="Helical" evidence="6">
    <location>
        <begin position="304"/>
        <end position="333"/>
    </location>
</feature>
<comment type="caution">
    <text evidence="7">The sequence shown here is derived from an EMBL/GenBank/DDBJ whole genome shotgun (WGS) entry which is preliminary data.</text>
</comment>
<feature type="transmembrane region" description="Helical" evidence="6">
    <location>
        <begin position="212"/>
        <end position="232"/>
    </location>
</feature>
<dbReference type="InterPro" id="IPR002549">
    <property type="entry name" value="AI-2E-like"/>
</dbReference>
<evidence type="ECO:0000256" key="3">
    <source>
        <dbReference type="ARBA" id="ARBA00022692"/>
    </source>
</evidence>
<organism evidence="7 8">
    <name type="scientific">Orbus sasakiae</name>
    <dbReference type="NCBI Taxonomy" id="1078475"/>
    <lineage>
        <taxon>Bacteria</taxon>
        <taxon>Pseudomonadati</taxon>
        <taxon>Pseudomonadota</taxon>
        <taxon>Gammaproteobacteria</taxon>
        <taxon>Orbales</taxon>
        <taxon>Orbaceae</taxon>
        <taxon>Orbus</taxon>
    </lineage>
</organism>
<evidence type="ECO:0000256" key="6">
    <source>
        <dbReference type="SAM" id="Phobius"/>
    </source>
</evidence>
<protein>
    <submittedName>
        <fullName evidence="7">AI-2E family transporter</fullName>
    </submittedName>
</protein>
<feature type="transmembrane region" description="Helical" evidence="6">
    <location>
        <begin position="20"/>
        <end position="42"/>
    </location>
</feature>
<dbReference type="EMBL" id="BAABHY010000006">
    <property type="protein sequence ID" value="GAA5113691.1"/>
    <property type="molecule type" value="Genomic_DNA"/>
</dbReference>
<feature type="transmembrane region" description="Helical" evidence="6">
    <location>
        <begin position="239"/>
        <end position="257"/>
    </location>
</feature>
<keyword evidence="8" id="KW-1185">Reference proteome</keyword>
<keyword evidence="5 6" id="KW-0472">Membrane</keyword>
<accession>A0ABP9NBB1</accession>
<name>A0ABP9NBB1_9GAMM</name>
<comment type="similarity">
    <text evidence="2">Belongs to the autoinducer-2 exporter (AI-2E) (TC 2.A.86) family.</text>
</comment>
<dbReference type="RefSeq" id="WP_345492220.1">
    <property type="nucleotide sequence ID" value="NZ_BAABHY010000006.1"/>
</dbReference>
<keyword evidence="4 6" id="KW-1133">Transmembrane helix</keyword>
<feature type="transmembrane region" description="Helical" evidence="6">
    <location>
        <begin position="263"/>
        <end position="283"/>
    </location>
</feature>
<feature type="transmembrane region" description="Helical" evidence="6">
    <location>
        <begin position="63"/>
        <end position="85"/>
    </location>
</feature>
<evidence type="ECO:0000256" key="5">
    <source>
        <dbReference type="ARBA" id="ARBA00023136"/>
    </source>
</evidence>
<evidence type="ECO:0000256" key="2">
    <source>
        <dbReference type="ARBA" id="ARBA00009773"/>
    </source>
</evidence>
<reference evidence="8" key="1">
    <citation type="journal article" date="2019" name="Int. J. Syst. Evol. Microbiol.">
        <title>The Global Catalogue of Microorganisms (GCM) 10K type strain sequencing project: providing services to taxonomists for standard genome sequencing and annotation.</title>
        <authorList>
            <consortium name="The Broad Institute Genomics Platform"/>
            <consortium name="The Broad Institute Genome Sequencing Center for Infectious Disease"/>
            <person name="Wu L."/>
            <person name="Ma J."/>
        </authorList>
    </citation>
    <scope>NUCLEOTIDE SEQUENCE [LARGE SCALE GENOMIC DNA]</scope>
    <source>
        <strain evidence="8">JCM 18050</strain>
    </source>
</reference>
<evidence type="ECO:0000256" key="1">
    <source>
        <dbReference type="ARBA" id="ARBA00004141"/>
    </source>
</evidence>
<sequence>MLLNDNQKMDIFCVVGFSIFFLILMQVHLMSAVIAGLLTYTLTIKLDDFLSKKMARFSNKSKLLSVLLLSSLILVIFAGGFWYLFTWFVGLAKHPAETMDSIKLLVDKLSTTLPDALRSYLPDNTEEIKNSLIAYLKEHIFYLQNMIARMFHILIIIIVGMIIGLILGFQANKRNIEEKRQNQTKLTKALSGCLDRLVLVFQYVAISQVLISLFNAIMTAIFLFVVLPIFGVSLPFSKSLVLATFVFGLIPIIGNLVVNVLMFFVAFTVSFKVAIVVIVYLIVIHKFEYVLNARIVGKKIQAGICELLIAMLFLETLFGFIGLVFAPIFYAFLKLSLKETKLI</sequence>
<gene>
    <name evidence="7" type="ORF">GCM10023211_22190</name>
</gene>
<evidence type="ECO:0000313" key="8">
    <source>
        <dbReference type="Proteomes" id="UP001500171"/>
    </source>
</evidence>
<keyword evidence="3 6" id="KW-0812">Transmembrane</keyword>
<feature type="transmembrane region" description="Helical" evidence="6">
    <location>
        <begin position="146"/>
        <end position="169"/>
    </location>
</feature>
<evidence type="ECO:0000256" key="4">
    <source>
        <dbReference type="ARBA" id="ARBA00022989"/>
    </source>
</evidence>
<dbReference type="Pfam" id="PF01594">
    <property type="entry name" value="AI-2E_transport"/>
    <property type="match status" value="1"/>
</dbReference>
<feature type="transmembrane region" description="Helical" evidence="6">
    <location>
        <begin position="189"/>
        <end position="206"/>
    </location>
</feature>
<dbReference type="Proteomes" id="UP001500171">
    <property type="component" value="Unassembled WGS sequence"/>
</dbReference>
<proteinExistence type="inferred from homology"/>
<comment type="subcellular location">
    <subcellularLocation>
        <location evidence="1">Membrane</location>
        <topology evidence="1">Multi-pass membrane protein</topology>
    </subcellularLocation>
</comment>
<evidence type="ECO:0000313" key="7">
    <source>
        <dbReference type="EMBL" id="GAA5113691.1"/>
    </source>
</evidence>